<evidence type="ECO:0000313" key="3">
    <source>
        <dbReference type="EMBL" id="KUR71188.1"/>
    </source>
</evidence>
<evidence type="ECO:0000313" key="4">
    <source>
        <dbReference type="Proteomes" id="UP000058012"/>
    </source>
</evidence>
<dbReference type="STRING" id="1117702.AQZ52_10985"/>
<accession>A0A117UUQ0</accession>
<keyword evidence="4" id="KW-1185">Reference proteome</keyword>
<feature type="region of interest" description="Disordered" evidence="1">
    <location>
        <begin position="464"/>
        <end position="505"/>
    </location>
</feature>
<sequence>MFGRIRAAWRAFWNSTTATQPQALTVIETAREMRVSQAALYEAERGNSPIFLPEMTFQRAAPMTGTLPEGMAMDAVPTTDALISYATNQGAHEGLGFLGYPYLAELSQRAEYRHVASIWAEHCTRKWIKVTGDKAKVDKIIAELDRLDVRHLVREAVEKECFFGRIHLFMDFGDFDKPQELPVPLVLDSKKIGPERPLQRLGVVEPMWCYPGAYSAQNPLAPDFYNPSTWYVSGNIVHASRLLTMVGRPMPNMLKPAYAFGGVALSQMIKPYVDNWLRTRQSVSDLIDAFSVMVLATDMEQILTGVAGAERQFFNRVDLFNKTRSNRGTFAIDKDTEEFSNVSAPIAGLDKLQSQAIEQIASVSGIPLVILLGVTPSGLNASSDGEIRAFYDKIAGYQEKIIGPGLKTLLEVVQLSLFGAIDDKIGFEFESLWEMSDADKAAIRKSDAEADSAYITAGIVSPEEARERLNDEEGGLYAGRLTGPAPEPEPLEVGEEDTLPLLGKE</sequence>
<feature type="compositionally biased region" description="Acidic residues" evidence="1">
    <location>
        <begin position="489"/>
        <end position="498"/>
    </location>
</feature>
<feature type="domain" description="Anti-CBASS protein Acb1-like N-terminal" evidence="2">
    <location>
        <begin position="101"/>
        <end position="452"/>
    </location>
</feature>
<comment type="caution">
    <text evidence="3">The sequence shown here is derived from an EMBL/GenBank/DDBJ whole genome shotgun (WGS) entry which is preliminary data.</text>
</comment>
<protein>
    <recommendedName>
        <fullName evidence="2">Anti-CBASS protein Acb1-like N-terminal domain-containing protein</fullName>
    </recommendedName>
</protein>
<dbReference type="RefSeq" id="WP_067910426.1">
    <property type="nucleotide sequence ID" value="NZ_KQ954245.1"/>
</dbReference>
<dbReference type="OrthoDB" id="7491028at2"/>
<evidence type="ECO:0000259" key="2">
    <source>
        <dbReference type="Pfam" id="PF06381"/>
    </source>
</evidence>
<proteinExistence type="predicted"/>
<reference evidence="3 4" key="1">
    <citation type="submission" date="2015-10" db="EMBL/GenBank/DDBJ databases">
        <title>Draft genome sequence of Novosphingobium fuchskuhlense DSM 25065 isolated from a surface water sample of the southwest basin of Lake Grosse Fuchskuhle.</title>
        <authorList>
            <person name="Ruckert C."/>
            <person name="Winkler A."/>
            <person name="Glaeser J."/>
            <person name="Grossart H.-P."/>
            <person name="Kalinowski J."/>
            <person name="Glaeser S."/>
        </authorList>
    </citation>
    <scope>NUCLEOTIDE SEQUENCE [LARGE SCALE GENOMIC DNA]</scope>
    <source>
        <strain evidence="3 4">FNE08-7</strain>
    </source>
</reference>
<dbReference type="Pfam" id="PF06381">
    <property type="entry name" value="Phage_portal_3"/>
    <property type="match status" value="1"/>
</dbReference>
<evidence type="ECO:0000256" key="1">
    <source>
        <dbReference type="SAM" id="MobiDB-lite"/>
    </source>
</evidence>
<gene>
    <name evidence="3" type="ORF">AQZ52_10985</name>
</gene>
<dbReference type="InterPro" id="IPR024459">
    <property type="entry name" value="Acb1-like_N"/>
</dbReference>
<dbReference type="EMBL" id="LLZS01000007">
    <property type="protein sequence ID" value="KUR71188.1"/>
    <property type="molecule type" value="Genomic_DNA"/>
</dbReference>
<dbReference type="Proteomes" id="UP000058012">
    <property type="component" value="Unassembled WGS sequence"/>
</dbReference>
<dbReference type="AlphaFoldDB" id="A0A117UUQ0"/>
<name>A0A117UUQ0_9SPHN</name>
<organism evidence="3 4">
    <name type="scientific">Novosphingobium fuchskuhlense</name>
    <dbReference type="NCBI Taxonomy" id="1117702"/>
    <lineage>
        <taxon>Bacteria</taxon>
        <taxon>Pseudomonadati</taxon>
        <taxon>Pseudomonadota</taxon>
        <taxon>Alphaproteobacteria</taxon>
        <taxon>Sphingomonadales</taxon>
        <taxon>Sphingomonadaceae</taxon>
        <taxon>Novosphingobium</taxon>
    </lineage>
</organism>